<gene>
    <name evidence="1" type="ORF">CGC53_10855</name>
</gene>
<evidence type="ECO:0000313" key="1">
    <source>
        <dbReference type="EMBL" id="ATA82805.1"/>
    </source>
</evidence>
<dbReference type="RefSeq" id="WP_095914773.1">
    <property type="nucleotide sequence ID" value="NZ_CAUUPF010000006.1"/>
</dbReference>
<proteinExistence type="predicted"/>
<protein>
    <submittedName>
        <fullName evidence="1">Uncharacterized protein</fullName>
    </submittedName>
</protein>
<dbReference type="EMBL" id="CP022384">
    <property type="protein sequence ID" value="ATA82805.1"/>
    <property type="molecule type" value="Genomic_DNA"/>
</dbReference>
<dbReference type="KEGG" id="clk:CGC53_10855"/>
<dbReference type="Proteomes" id="UP000217276">
    <property type="component" value="Chromosome"/>
</dbReference>
<evidence type="ECO:0000313" key="2">
    <source>
        <dbReference type="Proteomes" id="UP000217276"/>
    </source>
</evidence>
<reference evidence="2" key="1">
    <citation type="submission" date="2017-06" db="EMBL/GenBank/DDBJ databases">
        <title>Capnocytophaga spp. assemblies.</title>
        <authorList>
            <person name="Gulvik C.A."/>
        </authorList>
    </citation>
    <scope>NUCLEOTIDE SEQUENCE [LARGE SCALE GENOMIC DNA]</scope>
    <source>
        <strain evidence="2">H6253</strain>
    </source>
</reference>
<name>A0A250FET5_9FLAO</name>
<sequence length="197" mass="22440">MAEKDESIAGFPPYERGYHAMGHLRHTPSLRTVVWAANKKIETSANEVLFTDIEAFELASLPCKSIVVSDMHLLPTIVKLTDIQYIYLAGETLLEKEAQQLLYTHFTFSDQWRILLHFQQDVFKSMAQLRSLRALSAHLGMLRQKEIKIPITCWVHNISEQLYALAAQADDLVGDTYQPTPINDWLIANSLISKTIL</sequence>
<keyword evidence="2" id="KW-1185">Reference proteome</keyword>
<organism evidence="1 2">
    <name type="scientific">Capnocytophaga leadbetteri</name>
    <dbReference type="NCBI Taxonomy" id="327575"/>
    <lineage>
        <taxon>Bacteria</taxon>
        <taxon>Pseudomonadati</taxon>
        <taxon>Bacteroidota</taxon>
        <taxon>Flavobacteriia</taxon>
        <taxon>Flavobacteriales</taxon>
        <taxon>Flavobacteriaceae</taxon>
        <taxon>Capnocytophaga</taxon>
    </lineage>
</organism>
<dbReference type="AlphaFoldDB" id="A0A250FET5"/>
<accession>A0A250FET5</accession>